<dbReference type="Pfam" id="PF00288">
    <property type="entry name" value="GHMP_kinases_N"/>
    <property type="match status" value="1"/>
</dbReference>
<dbReference type="HAMAP" id="MF_00061">
    <property type="entry name" value="IspE"/>
    <property type="match status" value="1"/>
</dbReference>
<evidence type="ECO:0000256" key="7">
    <source>
        <dbReference type="ARBA" id="ARBA00022840"/>
    </source>
</evidence>
<keyword evidence="5 9" id="KW-0547">Nucleotide-binding</keyword>
<dbReference type="GO" id="GO:0016114">
    <property type="term" value="P:terpenoid biosynthetic process"/>
    <property type="evidence" value="ECO:0007669"/>
    <property type="project" value="UniProtKB-UniRule"/>
</dbReference>
<dbReference type="SUPFAM" id="SSF54211">
    <property type="entry name" value="Ribosomal protein S5 domain 2-like"/>
    <property type="match status" value="1"/>
</dbReference>
<evidence type="ECO:0000256" key="4">
    <source>
        <dbReference type="ARBA" id="ARBA00022679"/>
    </source>
</evidence>
<evidence type="ECO:0000256" key="9">
    <source>
        <dbReference type="HAMAP-Rule" id="MF_00061"/>
    </source>
</evidence>
<dbReference type="NCBIfam" id="NF002870">
    <property type="entry name" value="PRK03188.1"/>
    <property type="match status" value="1"/>
</dbReference>
<name>A0A8J2XHR0_9MICO</name>
<dbReference type="Proteomes" id="UP000616114">
    <property type="component" value="Unassembled WGS sequence"/>
</dbReference>
<dbReference type="InterPro" id="IPR014721">
    <property type="entry name" value="Ribsml_uS5_D2-typ_fold_subgr"/>
</dbReference>
<evidence type="ECO:0000256" key="3">
    <source>
        <dbReference type="ARBA" id="ARBA00017473"/>
    </source>
</evidence>
<dbReference type="GO" id="GO:0050515">
    <property type="term" value="F:4-(cytidine 5'-diphospho)-2-C-methyl-D-erythritol kinase activity"/>
    <property type="evidence" value="ECO:0007669"/>
    <property type="project" value="UniProtKB-UniRule"/>
</dbReference>
<dbReference type="PIRSF" id="PIRSF010376">
    <property type="entry name" value="IspE"/>
    <property type="match status" value="1"/>
</dbReference>
<proteinExistence type="inferred from homology"/>
<organism evidence="12 13">
    <name type="scientific">Sediminivirga luteola</name>
    <dbReference type="NCBI Taxonomy" id="1774748"/>
    <lineage>
        <taxon>Bacteria</taxon>
        <taxon>Bacillati</taxon>
        <taxon>Actinomycetota</taxon>
        <taxon>Actinomycetes</taxon>
        <taxon>Micrococcales</taxon>
        <taxon>Brevibacteriaceae</taxon>
        <taxon>Sediminivirga</taxon>
    </lineage>
</organism>
<evidence type="ECO:0000259" key="11">
    <source>
        <dbReference type="Pfam" id="PF08544"/>
    </source>
</evidence>
<evidence type="ECO:0000259" key="10">
    <source>
        <dbReference type="Pfam" id="PF00288"/>
    </source>
</evidence>
<comment type="caution">
    <text evidence="12">The sequence shown here is derived from an EMBL/GenBank/DDBJ whole genome shotgun (WGS) entry which is preliminary data.</text>
</comment>
<comment type="similarity">
    <text evidence="1 9">Belongs to the GHMP kinase family. IspE subfamily.</text>
</comment>
<keyword evidence="9" id="KW-0414">Isoprene biosynthesis</keyword>
<dbReference type="SUPFAM" id="SSF55060">
    <property type="entry name" value="GHMP Kinase, C-terminal domain"/>
    <property type="match status" value="1"/>
</dbReference>
<evidence type="ECO:0000256" key="1">
    <source>
        <dbReference type="ARBA" id="ARBA00009684"/>
    </source>
</evidence>
<dbReference type="GO" id="GO:0005524">
    <property type="term" value="F:ATP binding"/>
    <property type="evidence" value="ECO:0007669"/>
    <property type="project" value="UniProtKB-UniRule"/>
</dbReference>
<dbReference type="EC" id="2.7.1.148" evidence="2 9"/>
<dbReference type="AlphaFoldDB" id="A0A8J2XHR0"/>
<sequence>MAQSSRTPRAVTASAPGRITLSLRVGPRAADGYHPVASVFQAVGLTDYVTVKPADDWSVHYDGPFATDRLPADETDLAMRAARLLAGRFARVRRPCRIEVEKNIPAEAGLGSGPADAAATLVACAQLWGLELSRAELHGLASELGADVPFALAGGTALGTSRGDRLTTLLCRGAYTWVLVLSDARLPTPSVYRRLDDLRESRRIRDPEAAPDLLQALASGDAAHLAAELVNDLDLPARRMAPLVTDVHRAGLEAGALGSVLTGSGPTVALLARDAAHALELSVMLSATPDVTAVLRTTGPRPGARVMRR</sequence>
<evidence type="ECO:0000256" key="5">
    <source>
        <dbReference type="ARBA" id="ARBA00022741"/>
    </source>
</evidence>
<reference evidence="12" key="2">
    <citation type="submission" date="2020-09" db="EMBL/GenBank/DDBJ databases">
        <authorList>
            <person name="Sun Q."/>
            <person name="Zhou Y."/>
        </authorList>
    </citation>
    <scope>NUCLEOTIDE SEQUENCE</scope>
    <source>
        <strain evidence="12">CGMCC 1.12785</strain>
    </source>
</reference>
<feature type="domain" description="GHMP kinase N-terminal" evidence="10">
    <location>
        <begin position="77"/>
        <end position="155"/>
    </location>
</feature>
<feature type="active site" evidence="9">
    <location>
        <position position="147"/>
    </location>
</feature>
<gene>
    <name evidence="9 12" type="primary">ispE</name>
    <name evidence="12" type="ORF">GCM10011333_01030</name>
</gene>
<dbReference type="InterPro" id="IPR020568">
    <property type="entry name" value="Ribosomal_Su5_D2-typ_SF"/>
</dbReference>
<dbReference type="InterPro" id="IPR013750">
    <property type="entry name" value="GHMP_kinase_C_dom"/>
</dbReference>
<keyword evidence="4 9" id="KW-0808">Transferase</keyword>
<dbReference type="InterPro" id="IPR006204">
    <property type="entry name" value="GHMP_kinase_N_dom"/>
</dbReference>
<dbReference type="PANTHER" id="PTHR43527">
    <property type="entry name" value="4-DIPHOSPHOCYTIDYL-2-C-METHYL-D-ERYTHRITOL KINASE, CHLOROPLASTIC"/>
    <property type="match status" value="1"/>
</dbReference>
<reference evidence="12" key="1">
    <citation type="journal article" date="2014" name="Int. J. Syst. Evol. Microbiol.">
        <title>Complete genome sequence of Corynebacterium casei LMG S-19264T (=DSM 44701T), isolated from a smear-ripened cheese.</title>
        <authorList>
            <consortium name="US DOE Joint Genome Institute (JGI-PGF)"/>
            <person name="Walter F."/>
            <person name="Albersmeier A."/>
            <person name="Kalinowski J."/>
            <person name="Ruckert C."/>
        </authorList>
    </citation>
    <scope>NUCLEOTIDE SEQUENCE</scope>
    <source>
        <strain evidence="12">CGMCC 1.12785</strain>
    </source>
</reference>
<comment type="function">
    <text evidence="9">Catalyzes the phosphorylation of the position 2 hydroxy group of 4-diphosphocytidyl-2C-methyl-D-erythritol.</text>
</comment>
<comment type="caution">
    <text evidence="9">Lacks conserved residue(s) required for the propagation of feature annotation.</text>
</comment>
<feature type="domain" description="GHMP kinase C-terminal" evidence="11">
    <location>
        <begin position="214"/>
        <end position="281"/>
    </location>
</feature>
<dbReference type="UniPathway" id="UPA00056">
    <property type="reaction ID" value="UER00094"/>
</dbReference>
<accession>A0A8J2XHR0</accession>
<evidence type="ECO:0000256" key="8">
    <source>
        <dbReference type="ARBA" id="ARBA00032554"/>
    </source>
</evidence>
<evidence type="ECO:0000256" key="6">
    <source>
        <dbReference type="ARBA" id="ARBA00022777"/>
    </source>
</evidence>
<keyword evidence="13" id="KW-1185">Reference proteome</keyword>
<protein>
    <recommendedName>
        <fullName evidence="3 9">4-diphosphocytidyl-2-C-methyl-D-erythritol kinase</fullName>
        <shortName evidence="9">CMK</shortName>
        <ecNumber evidence="2 9">2.7.1.148</ecNumber>
    </recommendedName>
    <alternativeName>
        <fullName evidence="8 9">4-(cytidine-5'-diphospho)-2-C-methyl-D-erythritol kinase</fullName>
    </alternativeName>
</protein>
<dbReference type="GO" id="GO:0019288">
    <property type="term" value="P:isopentenyl diphosphate biosynthetic process, methylerythritol 4-phosphate pathway"/>
    <property type="evidence" value="ECO:0007669"/>
    <property type="project" value="UniProtKB-UniRule"/>
</dbReference>
<dbReference type="Pfam" id="PF08544">
    <property type="entry name" value="GHMP_kinases_C"/>
    <property type="match status" value="1"/>
</dbReference>
<comment type="catalytic activity">
    <reaction evidence="9">
        <text>4-CDP-2-C-methyl-D-erythritol + ATP = 4-CDP-2-C-methyl-D-erythritol 2-phosphate + ADP + H(+)</text>
        <dbReference type="Rhea" id="RHEA:18437"/>
        <dbReference type="ChEBI" id="CHEBI:15378"/>
        <dbReference type="ChEBI" id="CHEBI:30616"/>
        <dbReference type="ChEBI" id="CHEBI:57823"/>
        <dbReference type="ChEBI" id="CHEBI:57919"/>
        <dbReference type="ChEBI" id="CHEBI:456216"/>
        <dbReference type="EC" id="2.7.1.148"/>
    </reaction>
</comment>
<dbReference type="NCBIfam" id="TIGR00154">
    <property type="entry name" value="ispE"/>
    <property type="match status" value="1"/>
</dbReference>
<dbReference type="InterPro" id="IPR004424">
    <property type="entry name" value="IspE"/>
</dbReference>
<comment type="pathway">
    <text evidence="9">Isoprenoid biosynthesis; isopentenyl diphosphate biosynthesis via DXP pathway; isopentenyl diphosphate from 1-deoxy-D-xylulose 5-phosphate: step 3/6.</text>
</comment>
<keyword evidence="6 9" id="KW-0418">Kinase</keyword>
<evidence type="ECO:0000256" key="2">
    <source>
        <dbReference type="ARBA" id="ARBA00012052"/>
    </source>
</evidence>
<keyword evidence="7 9" id="KW-0067">ATP-binding</keyword>
<dbReference type="PANTHER" id="PTHR43527:SF2">
    <property type="entry name" value="4-DIPHOSPHOCYTIDYL-2-C-METHYL-D-ERYTHRITOL KINASE, CHLOROPLASTIC"/>
    <property type="match status" value="1"/>
</dbReference>
<evidence type="ECO:0000313" key="13">
    <source>
        <dbReference type="Proteomes" id="UP000616114"/>
    </source>
</evidence>
<dbReference type="EMBL" id="BMFY01000001">
    <property type="protein sequence ID" value="GGA02280.1"/>
    <property type="molecule type" value="Genomic_DNA"/>
</dbReference>
<evidence type="ECO:0000313" key="12">
    <source>
        <dbReference type="EMBL" id="GGA02280.1"/>
    </source>
</evidence>
<dbReference type="Gene3D" id="3.30.70.890">
    <property type="entry name" value="GHMP kinase, C-terminal domain"/>
    <property type="match status" value="1"/>
</dbReference>
<dbReference type="Gene3D" id="3.30.230.10">
    <property type="match status" value="1"/>
</dbReference>
<dbReference type="InterPro" id="IPR036554">
    <property type="entry name" value="GHMP_kinase_C_sf"/>
</dbReference>